<protein>
    <submittedName>
        <fullName evidence="2">Uncharacterized protein</fullName>
    </submittedName>
</protein>
<feature type="region of interest" description="Disordered" evidence="1">
    <location>
        <begin position="1"/>
        <end position="42"/>
    </location>
</feature>
<name>X1EEF8_9ZZZZ</name>
<sequence length="42" mass="4851">SYDGQDKKNPTPKERANAHFQKRTDNNRQGNMGNISEKMEKS</sequence>
<reference evidence="2" key="1">
    <citation type="journal article" date="2014" name="Front. Microbiol.">
        <title>High frequency of phylogenetically diverse reductive dehalogenase-homologous genes in deep subseafloor sedimentary metagenomes.</title>
        <authorList>
            <person name="Kawai M."/>
            <person name="Futagami T."/>
            <person name="Toyoda A."/>
            <person name="Takaki Y."/>
            <person name="Nishi S."/>
            <person name="Hori S."/>
            <person name="Arai W."/>
            <person name="Tsubouchi T."/>
            <person name="Morono Y."/>
            <person name="Uchiyama I."/>
            <person name="Ito T."/>
            <person name="Fujiyama A."/>
            <person name="Inagaki F."/>
            <person name="Takami H."/>
        </authorList>
    </citation>
    <scope>NUCLEOTIDE SEQUENCE</scope>
    <source>
        <strain evidence="2">Expedition CK06-06</strain>
    </source>
</reference>
<comment type="caution">
    <text evidence="2">The sequence shown here is derived from an EMBL/GenBank/DDBJ whole genome shotgun (WGS) entry which is preliminary data.</text>
</comment>
<evidence type="ECO:0000256" key="1">
    <source>
        <dbReference type="SAM" id="MobiDB-lite"/>
    </source>
</evidence>
<feature type="non-terminal residue" evidence="2">
    <location>
        <position position="1"/>
    </location>
</feature>
<dbReference type="EMBL" id="BARU01001375">
    <property type="protein sequence ID" value="GAH30972.1"/>
    <property type="molecule type" value="Genomic_DNA"/>
</dbReference>
<feature type="compositionally biased region" description="Basic and acidic residues" evidence="1">
    <location>
        <begin position="1"/>
        <end position="26"/>
    </location>
</feature>
<gene>
    <name evidence="2" type="ORF">S03H2_03660</name>
</gene>
<accession>X1EEF8</accession>
<evidence type="ECO:0000313" key="2">
    <source>
        <dbReference type="EMBL" id="GAH30972.1"/>
    </source>
</evidence>
<proteinExistence type="predicted"/>
<organism evidence="2">
    <name type="scientific">marine sediment metagenome</name>
    <dbReference type="NCBI Taxonomy" id="412755"/>
    <lineage>
        <taxon>unclassified sequences</taxon>
        <taxon>metagenomes</taxon>
        <taxon>ecological metagenomes</taxon>
    </lineage>
</organism>
<dbReference type="AlphaFoldDB" id="X1EEF8"/>